<organism evidence="5 6">
    <name type="scientific">Fasciola gigantica</name>
    <name type="common">Giant liver fluke</name>
    <dbReference type="NCBI Taxonomy" id="46835"/>
    <lineage>
        <taxon>Eukaryota</taxon>
        <taxon>Metazoa</taxon>
        <taxon>Spiralia</taxon>
        <taxon>Lophotrochozoa</taxon>
        <taxon>Platyhelminthes</taxon>
        <taxon>Trematoda</taxon>
        <taxon>Digenea</taxon>
        <taxon>Plagiorchiida</taxon>
        <taxon>Echinostomata</taxon>
        <taxon>Echinostomatoidea</taxon>
        <taxon>Fasciolidae</taxon>
        <taxon>Fasciola</taxon>
    </lineage>
</organism>
<comment type="similarity">
    <text evidence="1">Belongs to the zygin family.</text>
</comment>
<evidence type="ECO:0000313" key="5">
    <source>
        <dbReference type="EMBL" id="TPP63906.1"/>
    </source>
</evidence>
<evidence type="ECO:0000256" key="2">
    <source>
        <dbReference type="ARBA" id="ARBA00022553"/>
    </source>
</evidence>
<keyword evidence="2" id="KW-0597">Phosphoprotein</keyword>
<dbReference type="OrthoDB" id="6257781at2759"/>
<gene>
    <name evidence="5" type="ORF">FGIG_06203</name>
</gene>
<dbReference type="GO" id="GO:0005737">
    <property type="term" value="C:cytoplasm"/>
    <property type="evidence" value="ECO:0007669"/>
    <property type="project" value="TreeGrafter"/>
</dbReference>
<dbReference type="PANTHER" id="PTHR12394">
    <property type="entry name" value="ZYGIN"/>
    <property type="match status" value="1"/>
</dbReference>
<dbReference type="PANTHER" id="PTHR12394:SF12">
    <property type="entry name" value="LD08195P"/>
    <property type="match status" value="1"/>
</dbReference>
<comment type="caution">
    <text evidence="5">The sequence shown here is derived from an EMBL/GenBank/DDBJ whole genome shotgun (WGS) entry which is preliminary data.</text>
</comment>
<protein>
    <recommendedName>
        <fullName evidence="7">Fasciculation and elongation protein zeta-2</fullName>
    </recommendedName>
</protein>
<dbReference type="InterPro" id="IPR011680">
    <property type="entry name" value="FEZ"/>
</dbReference>
<evidence type="ECO:0000313" key="6">
    <source>
        <dbReference type="Proteomes" id="UP000316759"/>
    </source>
</evidence>
<accession>A0A504YUG1</accession>
<proteinExistence type="inferred from homology"/>
<dbReference type="Proteomes" id="UP000316759">
    <property type="component" value="Unassembled WGS sequence"/>
</dbReference>
<name>A0A504YUG1_FASGI</name>
<reference evidence="5 6" key="1">
    <citation type="submission" date="2019-04" db="EMBL/GenBank/DDBJ databases">
        <title>Annotation for the trematode Fasciola gigantica.</title>
        <authorList>
            <person name="Choi Y.-J."/>
        </authorList>
    </citation>
    <scope>NUCLEOTIDE SEQUENCE [LARGE SCALE GENOMIC DNA]</scope>
    <source>
        <strain evidence="5">Uganda_cow_1</strain>
    </source>
</reference>
<feature type="compositionally biased region" description="Polar residues" evidence="4">
    <location>
        <begin position="295"/>
        <end position="309"/>
    </location>
</feature>
<sequence length="525" mass="59084">MPSGQSPMVNGEVHEQLSTGENHQDLMRCPLELISAFEFQLEKCFKLSEDFDSPKKFSVSDGRYLTDSFWHKLLATAPLQPLGHKGTLFNAYISSLNLNKCEDQSSLYLDLPEDEDLAFAFDHHSLITSQLPDAYDEDPIKTADEVIREIDLIMGHDDEVSFNHGDDSPVGEAHPVNCTVLGSNLLPEKELRNLSLDQLNALLEDFEACVREYSAVLVQELAYREELDFEQEQKDVFIARLDEMHRRLERRRRRSSMPPVSRRRTQYEKTPQTAIVNQSEEFTFDSSAGEDPESPISSRATQKQHVSKEATQVLSRAHSAAQAAVAVASSAIRRQWNRLSRGPDELASMEQCMPDRDTITAAPAESSRAITIARLRKWAGRKAAEALNSHTSGSFRALLRRTNRRSEPVKSNMSCMREARSALTSPTSSQTELPSLPTTLTHSASGHLVGHHELSSDDLEYKNLTTTIPYHRSPYHEGPTVEQLQLFNEMLLAILTNNPNLTPMLTDYILNVYAPADRRPSKLPI</sequence>
<dbReference type="AlphaFoldDB" id="A0A504YUG1"/>
<feature type="region of interest" description="Disordered" evidence="4">
    <location>
        <begin position="249"/>
        <end position="309"/>
    </location>
</feature>
<evidence type="ECO:0000256" key="3">
    <source>
        <dbReference type="ARBA" id="ARBA00023054"/>
    </source>
</evidence>
<dbReference type="EMBL" id="SUNJ01005087">
    <property type="protein sequence ID" value="TPP63906.1"/>
    <property type="molecule type" value="Genomic_DNA"/>
</dbReference>
<dbReference type="STRING" id="46835.A0A504YUG1"/>
<dbReference type="Pfam" id="PF07763">
    <property type="entry name" value="FEZ"/>
    <property type="match status" value="1"/>
</dbReference>
<keyword evidence="3" id="KW-0175">Coiled coil</keyword>
<evidence type="ECO:0000256" key="1">
    <source>
        <dbReference type="ARBA" id="ARBA00006788"/>
    </source>
</evidence>
<keyword evidence="6" id="KW-1185">Reference proteome</keyword>
<evidence type="ECO:0008006" key="7">
    <source>
        <dbReference type="Google" id="ProtNLM"/>
    </source>
</evidence>
<evidence type="ECO:0000256" key="4">
    <source>
        <dbReference type="SAM" id="MobiDB-lite"/>
    </source>
</evidence>
<feature type="compositionally biased region" description="Polar residues" evidence="4">
    <location>
        <begin position="268"/>
        <end position="286"/>
    </location>
</feature>
<dbReference type="GO" id="GO:0030424">
    <property type="term" value="C:axon"/>
    <property type="evidence" value="ECO:0007669"/>
    <property type="project" value="TreeGrafter"/>
</dbReference>